<dbReference type="Pfam" id="PF11188">
    <property type="entry name" value="DUF2975"/>
    <property type="match status" value="1"/>
</dbReference>
<reference evidence="2" key="1">
    <citation type="journal article" date="2014" name="Int. J. Syst. Evol. Microbiol.">
        <title>Complete genome of a new Firmicutes species belonging to the dominant human colonic microbiota ('Ruminococcus bicirculans') reveals two chromosomes and a selective capacity to utilize plant glucans.</title>
        <authorList>
            <consortium name="NISC Comparative Sequencing Program"/>
            <person name="Wegmann U."/>
            <person name="Louis P."/>
            <person name="Goesmann A."/>
            <person name="Henrissat B."/>
            <person name="Duncan S.H."/>
            <person name="Flint H.J."/>
        </authorList>
    </citation>
    <scope>NUCLEOTIDE SEQUENCE</scope>
    <source>
        <strain evidence="2">NBRC 108219</strain>
    </source>
</reference>
<evidence type="ECO:0000256" key="1">
    <source>
        <dbReference type="SAM" id="Phobius"/>
    </source>
</evidence>
<keyword evidence="3" id="KW-1185">Reference proteome</keyword>
<dbReference type="InterPro" id="IPR021354">
    <property type="entry name" value="DUF2975"/>
</dbReference>
<proteinExistence type="predicted"/>
<keyword evidence="1" id="KW-0472">Membrane</keyword>
<sequence>MTSFIVYQHIVAEPSHIAKPNLSKPVASGLILLLRFVQALMLIGLAVLAIGTLAFLFDTPLRGWLLSNSNPDAMPSMARLAFACATGAITAAAWLLVLSILIRVIHTVQEGDPFVEANITRLRTMWMLIAATEVFRIVVHSMADLSVGALSVSPAETGMDIRIGTWFLVLVIAALSEAFRQGAEMRAEQELTI</sequence>
<reference evidence="2" key="2">
    <citation type="submission" date="2023-01" db="EMBL/GenBank/DDBJ databases">
        <title>Draft genome sequence of Algimonas ampicilliniresistens strain NBRC 108219.</title>
        <authorList>
            <person name="Sun Q."/>
            <person name="Mori K."/>
        </authorList>
    </citation>
    <scope>NUCLEOTIDE SEQUENCE</scope>
    <source>
        <strain evidence="2">NBRC 108219</strain>
    </source>
</reference>
<keyword evidence="1" id="KW-1133">Transmembrane helix</keyword>
<keyword evidence="1" id="KW-0812">Transmembrane</keyword>
<accession>A0ABQ5V5D1</accession>
<organism evidence="2 3">
    <name type="scientific">Algimonas ampicilliniresistens</name>
    <dbReference type="NCBI Taxonomy" id="1298735"/>
    <lineage>
        <taxon>Bacteria</taxon>
        <taxon>Pseudomonadati</taxon>
        <taxon>Pseudomonadota</taxon>
        <taxon>Alphaproteobacteria</taxon>
        <taxon>Maricaulales</taxon>
        <taxon>Robiginitomaculaceae</taxon>
        <taxon>Algimonas</taxon>
    </lineage>
</organism>
<evidence type="ECO:0008006" key="4">
    <source>
        <dbReference type="Google" id="ProtNLM"/>
    </source>
</evidence>
<name>A0ABQ5V5D1_9PROT</name>
<dbReference type="Proteomes" id="UP001161391">
    <property type="component" value="Unassembled WGS sequence"/>
</dbReference>
<evidence type="ECO:0000313" key="2">
    <source>
        <dbReference type="EMBL" id="GLQ22202.1"/>
    </source>
</evidence>
<protein>
    <recommendedName>
        <fullName evidence="4">DUF2975 domain-containing protein</fullName>
    </recommendedName>
</protein>
<evidence type="ECO:0000313" key="3">
    <source>
        <dbReference type="Proteomes" id="UP001161391"/>
    </source>
</evidence>
<gene>
    <name evidence="2" type="ORF">GCM10007853_00760</name>
</gene>
<feature type="transmembrane region" description="Helical" evidence="1">
    <location>
        <begin position="77"/>
        <end position="104"/>
    </location>
</feature>
<feature type="transmembrane region" description="Helical" evidence="1">
    <location>
        <begin position="32"/>
        <end position="57"/>
    </location>
</feature>
<comment type="caution">
    <text evidence="2">The sequence shown here is derived from an EMBL/GenBank/DDBJ whole genome shotgun (WGS) entry which is preliminary data.</text>
</comment>
<dbReference type="EMBL" id="BSNK01000001">
    <property type="protein sequence ID" value="GLQ22202.1"/>
    <property type="molecule type" value="Genomic_DNA"/>
</dbReference>